<evidence type="ECO:0000256" key="2">
    <source>
        <dbReference type="ARBA" id="ARBA00010617"/>
    </source>
</evidence>
<dbReference type="Pfam" id="PF00067">
    <property type="entry name" value="p450"/>
    <property type="match status" value="1"/>
</dbReference>
<keyword evidence="4" id="KW-0560">Oxidoreductase</keyword>
<dbReference type="Gene3D" id="1.10.630.10">
    <property type="entry name" value="Cytochrome P450"/>
    <property type="match status" value="1"/>
</dbReference>
<evidence type="ECO:0000313" key="7">
    <source>
        <dbReference type="EMBL" id="KAE8408479.1"/>
    </source>
</evidence>
<accession>A0A5N6IAL4</accession>
<gene>
    <name evidence="7" type="ORF">BDV37DRAFT_268488</name>
</gene>
<evidence type="ECO:0000256" key="1">
    <source>
        <dbReference type="ARBA" id="ARBA00001971"/>
    </source>
</evidence>
<sequence>MPDLTTTLGVSGIALLGYFLLFTLRVKLDPREPPLVASTIPLVGHLISFLVHGIGYFAAESRKHALPIFTMDILKKRVYIVTSPDLLPSVRHSRSTMSFDPLFTAMAERAGGIPKAGLELLREEERGGKGLAKQTVEAMRPALLGNKLDHLNEQMIHVLKPNVDQVASIPTRSLDLYGWCNDALTVASREQLVQAFIQFYQTDGHLSASHLVYARWKVQQEAGATLEDIARLEILTGVGILSNTVPSCFWLLFDILSRPELLRTIQDEIHQNAISIDSTGTHSLDLADIRTKCPMLLSSFQETLRTRSNSGQLRVVYQDTLLNDHWLLKAGSILLIPAPAINTNSSAWGLDSGNFEPQRFTKTSQMTDKKSKASGFLSFGISPHICPGRHFATGEILALAALLLVRYDISPMHGSWTEPKTNARAVAASLPPAAEKVEVTAVEREEYKGVEWRTTVTPGKGTYGLIIG</sequence>
<name>A0A5N7DR25_9EURO</name>
<dbReference type="Proteomes" id="UP000325579">
    <property type="component" value="Unassembled WGS sequence"/>
</dbReference>
<evidence type="ECO:0000313" key="8">
    <source>
        <dbReference type="Proteomes" id="UP000325579"/>
    </source>
</evidence>
<keyword evidence="5 6" id="KW-0408">Iron</keyword>
<dbReference type="RefSeq" id="XP_031945798.1">
    <property type="nucleotide sequence ID" value="XM_032084196.1"/>
</dbReference>
<keyword evidence="6" id="KW-0349">Heme</keyword>
<organism evidence="7 8">
    <name type="scientific">Aspergillus pseudonomiae</name>
    <dbReference type="NCBI Taxonomy" id="1506151"/>
    <lineage>
        <taxon>Eukaryota</taxon>
        <taxon>Fungi</taxon>
        <taxon>Dikarya</taxon>
        <taxon>Ascomycota</taxon>
        <taxon>Pezizomycotina</taxon>
        <taxon>Eurotiomycetes</taxon>
        <taxon>Eurotiomycetidae</taxon>
        <taxon>Eurotiales</taxon>
        <taxon>Aspergillaceae</taxon>
        <taxon>Aspergillus</taxon>
        <taxon>Aspergillus subgen. Circumdati</taxon>
    </lineage>
</organism>
<dbReference type="CDD" id="cd11040">
    <property type="entry name" value="CYP7_CYP8-like"/>
    <property type="match status" value="1"/>
</dbReference>
<keyword evidence="3 6" id="KW-0479">Metal-binding</keyword>
<accession>A0A5N7DR25</accession>
<dbReference type="InterPro" id="IPR001128">
    <property type="entry name" value="Cyt_P450"/>
</dbReference>
<proteinExistence type="inferred from homology"/>
<dbReference type="GO" id="GO:0016705">
    <property type="term" value="F:oxidoreductase activity, acting on paired donors, with incorporation or reduction of molecular oxygen"/>
    <property type="evidence" value="ECO:0007669"/>
    <property type="project" value="InterPro"/>
</dbReference>
<comment type="similarity">
    <text evidence="2">Belongs to the cytochrome P450 family.</text>
</comment>
<dbReference type="SUPFAM" id="SSF48264">
    <property type="entry name" value="Cytochrome P450"/>
    <property type="match status" value="1"/>
</dbReference>
<dbReference type="InterPro" id="IPR002403">
    <property type="entry name" value="Cyt_P450_E_grp-IV"/>
</dbReference>
<evidence type="ECO:0000256" key="6">
    <source>
        <dbReference type="PIRSR" id="PIRSR602403-1"/>
    </source>
</evidence>
<protein>
    <submittedName>
        <fullName evidence="7">Cytochrome P450</fullName>
    </submittedName>
</protein>
<dbReference type="GO" id="GO:0004497">
    <property type="term" value="F:monooxygenase activity"/>
    <property type="evidence" value="ECO:0007669"/>
    <property type="project" value="InterPro"/>
</dbReference>
<dbReference type="AlphaFoldDB" id="A0A5N7DR25"/>
<dbReference type="PANTHER" id="PTHR47582">
    <property type="entry name" value="P450, PUTATIVE (EUROFUNG)-RELATED"/>
    <property type="match status" value="1"/>
</dbReference>
<dbReference type="GeneID" id="43668887"/>
<feature type="binding site" description="axial binding residue" evidence="6">
    <location>
        <position position="386"/>
    </location>
    <ligand>
        <name>heme</name>
        <dbReference type="ChEBI" id="CHEBI:30413"/>
    </ligand>
    <ligandPart>
        <name>Fe</name>
        <dbReference type="ChEBI" id="CHEBI:18248"/>
    </ligandPart>
</feature>
<dbReference type="InterPro" id="IPR053007">
    <property type="entry name" value="CYP450_monoxygenase_sec-met"/>
</dbReference>
<evidence type="ECO:0000256" key="4">
    <source>
        <dbReference type="ARBA" id="ARBA00023002"/>
    </source>
</evidence>
<dbReference type="PANTHER" id="PTHR47582:SF1">
    <property type="entry name" value="P450, PUTATIVE (EUROFUNG)-RELATED"/>
    <property type="match status" value="1"/>
</dbReference>
<dbReference type="InterPro" id="IPR036396">
    <property type="entry name" value="Cyt_P450_sf"/>
</dbReference>
<keyword evidence="8" id="KW-1185">Reference proteome</keyword>
<evidence type="ECO:0000256" key="5">
    <source>
        <dbReference type="ARBA" id="ARBA00023004"/>
    </source>
</evidence>
<dbReference type="EMBL" id="ML736743">
    <property type="protein sequence ID" value="KAE8408479.1"/>
    <property type="molecule type" value="Genomic_DNA"/>
</dbReference>
<evidence type="ECO:0000256" key="3">
    <source>
        <dbReference type="ARBA" id="ARBA00022723"/>
    </source>
</evidence>
<dbReference type="PRINTS" id="PR00465">
    <property type="entry name" value="EP450IV"/>
</dbReference>
<dbReference type="GO" id="GO:0005506">
    <property type="term" value="F:iron ion binding"/>
    <property type="evidence" value="ECO:0007669"/>
    <property type="project" value="InterPro"/>
</dbReference>
<dbReference type="GO" id="GO:0020037">
    <property type="term" value="F:heme binding"/>
    <property type="evidence" value="ECO:0007669"/>
    <property type="project" value="InterPro"/>
</dbReference>
<reference evidence="7 8" key="1">
    <citation type="submission" date="2019-04" db="EMBL/GenBank/DDBJ databases">
        <authorList>
            <consortium name="DOE Joint Genome Institute"/>
            <person name="Mondo S."/>
            <person name="Kjaerbolling I."/>
            <person name="Vesth T."/>
            <person name="Frisvad J.C."/>
            <person name="Nybo J.L."/>
            <person name="Theobald S."/>
            <person name="Kildgaard S."/>
            <person name="Isbrandt T."/>
            <person name="Kuo A."/>
            <person name="Sato A."/>
            <person name="Lyhne E.K."/>
            <person name="Kogle M.E."/>
            <person name="Wiebenga A."/>
            <person name="Kun R.S."/>
            <person name="Lubbers R.J."/>
            <person name="Makela M.R."/>
            <person name="Barry K."/>
            <person name="Chovatia M."/>
            <person name="Clum A."/>
            <person name="Daum C."/>
            <person name="Haridas S."/>
            <person name="He G."/>
            <person name="LaButti K."/>
            <person name="Lipzen A."/>
            <person name="Riley R."/>
            <person name="Salamov A."/>
            <person name="Simmons B.A."/>
            <person name="Magnuson J.K."/>
            <person name="Henrissat B."/>
            <person name="Mortensen U.H."/>
            <person name="Larsen T.O."/>
            <person name="Devries R.P."/>
            <person name="Grigoriev I.V."/>
            <person name="Machida M."/>
            <person name="Baker S.E."/>
            <person name="Andersen M.R."/>
            <person name="Cantor M.N."/>
            <person name="Hua S.X."/>
        </authorList>
    </citation>
    <scope>NUCLEOTIDE SEQUENCE [LARGE SCALE GENOMIC DNA]</scope>
    <source>
        <strain evidence="7 8">CBS 119388</strain>
    </source>
</reference>
<dbReference type="OrthoDB" id="3366823at2759"/>
<comment type="cofactor">
    <cofactor evidence="1 6">
        <name>heme</name>
        <dbReference type="ChEBI" id="CHEBI:30413"/>
    </cofactor>
</comment>